<keyword evidence="2" id="KW-1133">Transmembrane helix</keyword>
<keyword evidence="2" id="KW-0812">Transmembrane</keyword>
<feature type="transmembrane region" description="Helical" evidence="2">
    <location>
        <begin position="50"/>
        <end position="75"/>
    </location>
</feature>
<dbReference type="SUPFAM" id="SSF103481">
    <property type="entry name" value="Multidrug resistance efflux transporter EmrE"/>
    <property type="match status" value="1"/>
</dbReference>
<organism evidence="4 5">
    <name type="scientific">Vitrella brassicaformis (strain CCMP3155)</name>
    <dbReference type="NCBI Taxonomy" id="1169540"/>
    <lineage>
        <taxon>Eukaryota</taxon>
        <taxon>Sar</taxon>
        <taxon>Alveolata</taxon>
        <taxon>Colpodellida</taxon>
        <taxon>Vitrellaceae</taxon>
        <taxon>Vitrella</taxon>
    </lineage>
</organism>
<dbReference type="VEuPathDB" id="CryptoDB:Vbra_14702"/>
<dbReference type="Proteomes" id="UP000041254">
    <property type="component" value="Unassembled WGS sequence"/>
</dbReference>
<dbReference type="Pfam" id="PF00892">
    <property type="entry name" value="EamA"/>
    <property type="match status" value="1"/>
</dbReference>
<keyword evidence="5" id="KW-1185">Reference proteome</keyword>
<keyword evidence="2" id="KW-0472">Membrane</keyword>
<evidence type="ECO:0000313" key="4">
    <source>
        <dbReference type="EMBL" id="CEM08670.1"/>
    </source>
</evidence>
<feature type="transmembrane region" description="Helical" evidence="2">
    <location>
        <begin position="87"/>
        <end position="106"/>
    </location>
</feature>
<dbReference type="OMA" id="YLLLMNH"/>
<feature type="transmembrane region" description="Helical" evidence="2">
    <location>
        <begin position="112"/>
        <end position="130"/>
    </location>
</feature>
<dbReference type="AlphaFoldDB" id="A0A0G4F7H2"/>
<evidence type="ECO:0000256" key="1">
    <source>
        <dbReference type="SAM" id="MobiDB-lite"/>
    </source>
</evidence>
<protein>
    <recommendedName>
        <fullName evidence="3">EamA domain-containing protein</fullName>
    </recommendedName>
</protein>
<evidence type="ECO:0000256" key="2">
    <source>
        <dbReference type="SAM" id="Phobius"/>
    </source>
</evidence>
<dbReference type="InterPro" id="IPR039632">
    <property type="entry name" value="TMEM42"/>
</dbReference>
<proteinExistence type="predicted"/>
<feature type="compositionally biased region" description="Basic and acidic residues" evidence="1">
    <location>
        <begin position="147"/>
        <end position="162"/>
    </location>
</feature>
<dbReference type="InParanoid" id="A0A0G4F7H2"/>
<evidence type="ECO:0000259" key="3">
    <source>
        <dbReference type="Pfam" id="PF00892"/>
    </source>
</evidence>
<reference evidence="4 5" key="1">
    <citation type="submission" date="2014-11" db="EMBL/GenBank/DDBJ databases">
        <authorList>
            <person name="Zhu J."/>
            <person name="Qi W."/>
            <person name="Song R."/>
        </authorList>
    </citation>
    <scope>NUCLEOTIDE SEQUENCE [LARGE SCALE GENOMIC DNA]</scope>
</reference>
<dbReference type="OrthoDB" id="5854584at2759"/>
<dbReference type="GO" id="GO:0016020">
    <property type="term" value="C:membrane"/>
    <property type="evidence" value="ECO:0007669"/>
    <property type="project" value="InterPro"/>
</dbReference>
<evidence type="ECO:0000313" key="5">
    <source>
        <dbReference type="Proteomes" id="UP000041254"/>
    </source>
</evidence>
<sequence length="176" mass="18858">MRLPLKSVKSSLCGAAASCLLKMAFDWSDDSLLADLSRRLPLLSDALLASLVWHLRAVCLALGLLSNAVMLKLYVDAMKEMTVTSATTLNFALSFVLSGCAGSVVFGERLPLPWWGGAGLMLTGVVLLCHSKWATRGRSKTSMCEGGGDRTLRSVGGEEGRQVADGTAGRELRRRQ</sequence>
<feature type="domain" description="EamA" evidence="3">
    <location>
        <begin position="57"/>
        <end position="128"/>
    </location>
</feature>
<dbReference type="Gene3D" id="1.10.3730.20">
    <property type="match status" value="1"/>
</dbReference>
<gene>
    <name evidence="4" type="ORF">Vbra_14702</name>
</gene>
<dbReference type="PhylomeDB" id="A0A0G4F7H2"/>
<dbReference type="PANTHER" id="PTHR31965">
    <property type="entry name" value="TRANSMEMBRANE PROTEIN 42"/>
    <property type="match status" value="1"/>
</dbReference>
<feature type="region of interest" description="Disordered" evidence="1">
    <location>
        <begin position="138"/>
        <end position="176"/>
    </location>
</feature>
<dbReference type="InterPro" id="IPR037185">
    <property type="entry name" value="EmrE-like"/>
</dbReference>
<dbReference type="EMBL" id="CDMY01000385">
    <property type="protein sequence ID" value="CEM08670.1"/>
    <property type="molecule type" value="Genomic_DNA"/>
</dbReference>
<name>A0A0G4F7H2_VITBC</name>
<accession>A0A0G4F7H2</accession>
<dbReference type="InterPro" id="IPR000620">
    <property type="entry name" value="EamA_dom"/>
</dbReference>
<dbReference type="PANTHER" id="PTHR31965:SF1">
    <property type="entry name" value="TRANSMEMBRANE PROTEIN 42"/>
    <property type="match status" value="1"/>
</dbReference>